<evidence type="ECO:0000313" key="2">
    <source>
        <dbReference type="Proteomes" id="UP000232412"/>
    </source>
</evidence>
<dbReference type="OrthoDB" id="6105at2157"/>
<organism evidence="1 2">
    <name type="scientific">Nitrosotalea sinensis</name>
    <dbReference type="NCBI Taxonomy" id="1499975"/>
    <lineage>
        <taxon>Archaea</taxon>
        <taxon>Nitrososphaerota</taxon>
        <taxon>Nitrososphaeria</taxon>
        <taxon>Nitrosotaleales</taxon>
        <taxon>Nitrosotaleaceae</taxon>
        <taxon>Nitrosotalea</taxon>
    </lineage>
</organism>
<name>A0A2H1EJ81_9ARCH</name>
<protein>
    <submittedName>
        <fullName evidence="1">Uncharacterized protein</fullName>
    </submittedName>
</protein>
<dbReference type="EMBL" id="FRFC01000005">
    <property type="protein sequence ID" value="SHO47519.1"/>
    <property type="molecule type" value="Genomic_DNA"/>
</dbReference>
<dbReference type="RefSeq" id="WP_101010720.1">
    <property type="nucleotide sequence ID" value="NZ_FRFC01000005.1"/>
</dbReference>
<dbReference type="AlphaFoldDB" id="A0A2H1EJ81"/>
<sequence>MRNGENKQPKKKTETVTFRLSSSLLEELKNEADLEKINLNAFVSKVLSGHMQWGRYERKVGLLPMTKPFVKDAIDRMTEEQIVNLAQKIAKDDFTNILVFTKGDQGVEEFIEILRSWLNVAYMQHYIEKGKNSYIFTIQHDLGSKWSLYVKTMVSELAHDVLVKKIQIKTTESTISLTFPLE</sequence>
<gene>
    <name evidence="1" type="ORF">NSIN_40117</name>
</gene>
<reference evidence="2" key="1">
    <citation type="submission" date="2016-12" db="EMBL/GenBank/DDBJ databases">
        <authorList>
            <person name="Herbold C."/>
        </authorList>
    </citation>
    <scope>NUCLEOTIDE SEQUENCE [LARGE SCALE GENOMIC DNA]</scope>
</reference>
<dbReference type="Proteomes" id="UP000232412">
    <property type="component" value="Unassembled WGS sequence"/>
</dbReference>
<keyword evidence="2" id="KW-1185">Reference proteome</keyword>
<accession>A0A2H1EJ81</accession>
<proteinExistence type="predicted"/>
<evidence type="ECO:0000313" key="1">
    <source>
        <dbReference type="EMBL" id="SHO47519.1"/>
    </source>
</evidence>